<dbReference type="EMBL" id="JAATVY010000024">
    <property type="protein sequence ID" value="NJC73031.1"/>
    <property type="molecule type" value="Genomic_DNA"/>
</dbReference>
<keyword evidence="5" id="KW-1185">Reference proteome</keyword>
<dbReference type="PANTHER" id="PTHR43877:SF2">
    <property type="entry name" value="AMINOALKYLPHOSPHONATE N-ACETYLTRANSFERASE-RELATED"/>
    <property type="match status" value="1"/>
</dbReference>
<dbReference type="SUPFAM" id="SSF55729">
    <property type="entry name" value="Acyl-CoA N-acyltransferases (Nat)"/>
    <property type="match status" value="1"/>
</dbReference>
<sequence length="185" mass="20384">MTIDRPGPALPAHRTGDTELVPRRVDHPDAAVLLRAFYDEQVDRYGFAESVDLDPDAYDAPNGVFVVIYQHGEPVGCGACRWFDHADGTVEIKKTYLAPKVRGHGVGRTLLSWLEDQALAWGARYAILETGVRNTAALGLFTSNGYEPVTRYVPGRDPSINRAFAKVLAPTPRPIAEDVRRATVR</sequence>
<dbReference type="Proteomes" id="UP000722989">
    <property type="component" value="Unassembled WGS sequence"/>
</dbReference>
<dbReference type="InterPro" id="IPR000182">
    <property type="entry name" value="GNAT_dom"/>
</dbReference>
<evidence type="ECO:0000313" key="5">
    <source>
        <dbReference type="Proteomes" id="UP000722989"/>
    </source>
</evidence>
<dbReference type="InterPro" id="IPR016181">
    <property type="entry name" value="Acyl_CoA_acyltransferase"/>
</dbReference>
<reference evidence="4 5" key="1">
    <citation type="submission" date="2020-03" db="EMBL/GenBank/DDBJ databases">
        <title>WGS of the type strain of Planosporangium spp.</title>
        <authorList>
            <person name="Thawai C."/>
        </authorList>
    </citation>
    <scope>NUCLEOTIDE SEQUENCE [LARGE SCALE GENOMIC DNA]</scope>
    <source>
        <strain evidence="4 5">TBRC 5610</strain>
    </source>
</reference>
<dbReference type="PROSITE" id="PS51186">
    <property type="entry name" value="GNAT"/>
    <property type="match status" value="1"/>
</dbReference>
<feature type="domain" description="N-acetyltransferase" evidence="3">
    <location>
        <begin position="20"/>
        <end position="173"/>
    </location>
</feature>
<dbReference type="CDD" id="cd04301">
    <property type="entry name" value="NAT_SF"/>
    <property type="match status" value="1"/>
</dbReference>
<accession>A0ABX0Y4K9</accession>
<dbReference type="PANTHER" id="PTHR43877">
    <property type="entry name" value="AMINOALKYLPHOSPHONATE N-ACETYLTRANSFERASE-RELATED-RELATED"/>
    <property type="match status" value="1"/>
</dbReference>
<protein>
    <submittedName>
        <fullName evidence="4">GNAT family N-acetyltransferase</fullName>
    </submittedName>
</protein>
<evidence type="ECO:0000259" key="3">
    <source>
        <dbReference type="PROSITE" id="PS51186"/>
    </source>
</evidence>
<evidence type="ECO:0000313" key="4">
    <source>
        <dbReference type="EMBL" id="NJC73031.1"/>
    </source>
</evidence>
<gene>
    <name evidence="4" type="ORF">HC031_25425</name>
</gene>
<keyword evidence="2" id="KW-0012">Acyltransferase</keyword>
<name>A0ABX0Y4K9_9ACTN</name>
<evidence type="ECO:0000256" key="1">
    <source>
        <dbReference type="ARBA" id="ARBA00022679"/>
    </source>
</evidence>
<dbReference type="Gene3D" id="3.40.630.30">
    <property type="match status" value="1"/>
</dbReference>
<keyword evidence="1" id="KW-0808">Transferase</keyword>
<dbReference type="RefSeq" id="WP_167927929.1">
    <property type="nucleotide sequence ID" value="NZ_JAATVY010000024.1"/>
</dbReference>
<organism evidence="4 5">
    <name type="scientific">Planosporangium thailandense</name>
    <dbReference type="NCBI Taxonomy" id="765197"/>
    <lineage>
        <taxon>Bacteria</taxon>
        <taxon>Bacillati</taxon>
        <taxon>Actinomycetota</taxon>
        <taxon>Actinomycetes</taxon>
        <taxon>Micromonosporales</taxon>
        <taxon>Micromonosporaceae</taxon>
        <taxon>Planosporangium</taxon>
    </lineage>
</organism>
<evidence type="ECO:0000256" key="2">
    <source>
        <dbReference type="ARBA" id="ARBA00023315"/>
    </source>
</evidence>
<comment type="caution">
    <text evidence="4">The sequence shown here is derived from an EMBL/GenBank/DDBJ whole genome shotgun (WGS) entry which is preliminary data.</text>
</comment>
<proteinExistence type="predicted"/>
<dbReference type="Pfam" id="PF00583">
    <property type="entry name" value="Acetyltransf_1"/>
    <property type="match status" value="1"/>
</dbReference>
<dbReference type="InterPro" id="IPR050832">
    <property type="entry name" value="Bact_Acetyltransf"/>
</dbReference>